<dbReference type="SMART" id="SM01133">
    <property type="entry name" value="DeoC"/>
    <property type="match status" value="1"/>
</dbReference>
<dbReference type="InterPro" id="IPR013785">
    <property type="entry name" value="Aldolase_TIM"/>
</dbReference>
<comment type="caution">
    <text evidence="1">The sequence shown here is derived from an EMBL/GenBank/DDBJ whole genome shotgun (WGS) entry which is preliminary data.</text>
</comment>
<protein>
    <submittedName>
        <fullName evidence="1">DhnA family fructose-bisphosphate aldolase class Ia</fullName>
    </submittedName>
</protein>
<dbReference type="InterPro" id="IPR002915">
    <property type="entry name" value="DeoC/FbaB/LacD_aldolase"/>
</dbReference>
<name>A0ABS4JDY6_9BACL</name>
<dbReference type="SUPFAM" id="SSF51569">
    <property type="entry name" value="Aldolase"/>
    <property type="match status" value="1"/>
</dbReference>
<accession>A0ABS4JDY6</accession>
<dbReference type="InterPro" id="IPR041720">
    <property type="entry name" value="FbaB-like"/>
</dbReference>
<organism evidence="1 2">
    <name type="scientific">Paenibacillus shirakamiensis</name>
    <dbReference type="NCBI Taxonomy" id="1265935"/>
    <lineage>
        <taxon>Bacteria</taxon>
        <taxon>Bacillati</taxon>
        <taxon>Bacillota</taxon>
        <taxon>Bacilli</taxon>
        <taxon>Bacillales</taxon>
        <taxon>Paenibacillaceae</taxon>
        <taxon>Paenibacillus</taxon>
    </lineage>
</organism>
<dbReference type="PANTHER" id="PTHR47916:SF1">
    <property type="entry name" value="3-HYDROXY-5-PHOSPHONOOXYPENTANE-2,4-DIONE THIOLASE"/>
    <property type="match status" value="1"/>
</dbReference>
<sequence>MNNINNVAGQWIRLRRILNPHTGRSLIIPLDHAITSGPVKGLTHPSKIVTMAAQSGADAVMLRPGLIHAVAETDSKNLGIILALTGRFDRGIDHVLLNSVEHALRYGADAICTEFKFGSDGDLENAKMASEITERAHQYNLPVLMTIYAIPGQVQRLGEGAYAHACRIGEELGADMVKIYLPNDEEVIQSCLDAVSVPLIMAGGSKSNTDEFYDHVETAIQLGVAGAAIGRNIWEHDNSSEIASKLAAIIHERNPKLEQEQLYI</sequence>
<dbReference type="RefSeq" id="WP_209859596.1">
    <property type="nucleotide sequence ID" value="NZ_JAGGLD010000001.1"/>
</dbReference>
<keyword evidence="2" id="KW-1185">Reference proteome</keyword>
<reference evidence="1 2" key="1">
    <citation type="submission" date="2021-03" db="EMBL/GenBank/DDBJ databases">
        <title>Genomic Encyclopedia of Type Strains, Phase IV (KMG-IV): sequencing the most valuable type-strain genomes for metagenomic binning, comparative biology and taxonomic classification.</title>
        <authorList>
            <person name="Goeker M."/>
        </authorList>
    </citation>
    <scope>NUCLEOTIDE SEQUENCE [LARGE SCALE GENOMIC DNA]</scope>
    <source>
        <strain evidence="1 2">DSM 26806</strain>
    </source>
</reference>
<evidence type="ECO:0000313" key="2">
    <source>
        <dbReference type="Proteomes" id="UP001519288"/>
    </source>
</evidence>
<dbReference type="Gene3D" id="3.20.20.70">
    <property type="entry name" value="Aldolase class I"/>
    <property type="match status" value="1"/>
</dbReference>
<dbReference type="EMBL" id="JAGGLD010000001">
    <property type="protein sequence ID" value="MBP1999937.1"/>
    <property type="molecule type" value="Genomic_DNA"/>
</dbReference>
<dbReference type="Pfam" id="PF01791">
    <property type="entry name" value="DeoC"/>
    <property type="match status" value="1"/>
</dbReference>
<dbReference type="InterPro" id="IPR050456">
    <property type="entry name" value="DeoC/FbaB_aldolase"/>
</dbReference>
<evidence type="ECO:0000313" key="1">
    <source>
        <dbReference type="EMBL" id="MBP1999937.1"/>
    </source>
</evidence>
<dbReference type="Proteomes" id="UP001519288">
    <property type="component" value="Unassembled WGS sequence"/>
</dbReference>
<dbReference type="PANTHER" id="PTHR47916">
    <property type="entry name" value="FRUCTOSE-BISPHOSPHATE ALDOLASE CLASS 1"/>
    <property type="match status" value="1"/>
</dbReference>
<dbReference type="PIRSF" id="PIRSF038992">
    <property type="entry name" value="Aldolase_Ia"/>
    <property type="match status" value="1"/>
</dbReference>
<proteinExistence type="predicted"/>
<gene>
    <name evidence="1" type="ORF">J2Z69_000956</name>
</gene>